<reference evidence="4" key="2">
    <citation type="submission" date="2023-04" db="EMBL/GenBank/DDBJ databases">
        <title>Paracnuella aquatica gen. nov., sp. nov., a member of the family Chitinophagaceae isolated from a hot spring.</title>
        <authorList>
            <person name="Wang C."/>
        </authorList>
    </citation>
    <scope>NUCLEOTIDE SEQUENCE</scope>
    <source>
        <strain evidence="4">LB-8</strain>
    </source>
</reference>
<evidence type="ECO:0000313" key="4">
    <source>
        <dbReference type="EMBL" id="MCU7552590.1"/>
    </source>
</evidence>
<dbReference type="AlphaFoldDB" id="A0A9X3B9W9"/>
<dbReference type="GO" id="GO:2001070">
    <property type="term" value="F:starch binding"/>
    <property type="evidence" value="ECO:0007669"/>
    <property type="project" value="InterPro"/>
</dbReference>
<gene>
    <name evidence="4" type="ORF">OCK74_25955</name>
</gene>
<feature type="signal peptide" evidence="1">
    <location>
        <begin position="1"/>
        <end position="21"/>
    </location>
</feature>
<dbReference type="InterPro" id="IPR054409">
    <property type="entry name" value="X25_BaPul-like"/>
</dbReference>
<evidence type="ECO:0000259" key="2">
    <source>
        <dbReference type="Pfam" id="PF14292"/>
    </source>
</evidence>
<evidence type="ECO:0000313" key="5">
    <source>
        <dbReference type="Proteomes" id="UP001155483"/>
    </source>
</evidence>
<accession>A0A9X3B9W9</accession>
<dbReference type="GO" id="GO:0019867">
    <property type="term" value="C:outer membrane"/>
    <property type="evidence" value="ECO:0007669"/>
    <property type="project" value="InterPro"/>
</dbReference>
<dbReference type="Gene3D" id="2.60.40.3620">
    <property type="match status" value="3"/>
</dbReference>
<keyword evidence="5" id="KW-1185">Reference proteome</keyword>
<organism evidence="4 5">
    <name type="scientific">Paraflavisolibacter caeni</name>
    <dbReference type="NCBI Taxonomy" id="2982496"/>
    <lineage>
        <taxon>Bacteria</taxon>
        <taxon>Pseudomonadati</taxon>
        <taxon>Bacteroidota</taxon>
        <taxon>Chitinophagia</taxon>
        <taxon>Chitinophagales</taxon>
        <taxon>Chitinophagaceae</taxon>
        <taxon>Paraflavisolibacter</taxon>
    </lineage>
</organism>
<dbReference type="CDD" id="cd12967">
    <property type="entry name" value="CBM_SusE-F_like_u1"/>
    <property type="match status" value="1"/>
</dbReference>
<protein>
    <submittedName>
        <fullName evidence="4">SusF/SusE family outer membrane protein</fullName>
    </submittedName>
</protein>
<evidence type="ECO:0000259" key="3">
    <source>
        <dbReference type="Pfam" id="PF22058"/>
    </source>
</evidence>
<keyword evidence="1" id="KW-0732">Signal</keyword>
<feature type="domain" description="SusE outer membrane protein" evidence="2">
    <location>
        <begin position="31"/>
        <end position="131"/>
    </location>
</feature>
<name>A0A9X3B9W9_9BACT</name>
<dbReference type="PROSITE" id="PS51257">
    <property type="entry name" value="PROKAR_LIPOPROTEIN"/>
    <property type="match status" value="1"/>
</dbReference>
<dbReference type="Pfam" id="PF14292">
    <property type="entry name" value="SusE"/>
    <property type="match status" value="1"/>
</dbReference>
<feature type="domain" description="Amylopullulanase X25" evidence="3">
    <location>
        <begin position="295"/>
        <end position="366"/>
    </location>
</feature>
<comment type="caution">
    <text evidence="4">The sequence shown here is derived from an EMBL/GenBank/DDBJ whole genome shotgun (WGS) entry which is preliminary data.</text>
</comment>
<dbReference type="EMBL" id="JAOTIF010000038">
    <property type="protein sequence ID" value="MCU7552590.1"/>
    <property type="molecule type" value="Genomic_DNA"/>
</dbReference>
<evidence type="ECO:0000256" key="1">
    <source>
        <dbReference type="SAM" id="SignalP"/>
    </source>
</evidence>
<reference evidence="4" key="1">
    <citation type="submission" date="2022-09" db="EMBL/GenBank/DDBJ databases">
        <authorList>
            <person name="Yuan C."/>
            <person name="Ke Z."/>
        </authorList>
    </citation>
    <scope>NUCLEOTIDE SEQUENCE</scope>
    <source>
        <strain evidence="4">LB-8</strain>
    </source>
</reference>
<feature type="chain" id="PRO_5040723416" evidence="1">
    <location>
        <begin position="22"/>
        <end position="609"/>
    </location>
</feature>
<dbReference type="InterPro" id="IPR025970">
    <property type="entry name" value="SusE"/>
</dbReference>
<sequence length="609" mass="65430">MRKILFSLLAFIIVLFACNKADFDNTVTGEALGTFKIAQPANSSSYVLNAATPAEKIELAWSASKPGIDIAPTYKLIAALKGGDLEKPLLELPSDNAGKSTKLTLTFKQLDDALKAKGIADGAKTDLIWSVVADNGSTQLRSADVFSIAITRFKDGATPFLLLGPVSATTPIAIDPGSTTQSLKLNWTKSSPAAGGPAVKYKVLFAERKLDANNNEVPVDWSKPLFTITSNNNGVDTLAAIPYQQISDTLMKYGFTNLGQPTDLKWTVVANSGSWNQQSDYINTLSILREVRLYMPGSYQAASGYGNDWTPATAPEMIRDMRTGLTNNMYYAYMYLPAGAEFKITQGRSWDVNYGSSSGGDLILNGSNNFKITTAGVYRISVNRTAMKYDISQGRMGLVGDATAAGWTPANVFPTTALGFAGDNVFVGIQSLAAGGWKMMDNDQWNDGSKTVTETRSYGSASASPATMEVNGPNFPNITSGGRYRIIWDGRNVNDIKYQISPAAEMRVVGDGLQGVAAWNPGASPQMTYAGNGKWTLTTTLVGDKEIKFLAGDAWGALDYEDNGDAGTAGTNVNRKLKWDGDKNFKTPASTGVYTIELDEQTQTVTIHP</sequence>
<dbReference type="Proteomes" id="UP001155483">
    <property type="component" value="Unassembled WGS sequence"/>
</dbReference>
<dbReference type="Pfam" id="PF22058">
    <property type="entry name" value="X25_BaPul_like"/>
    <property type="match status" value="1"/>
</dbReference>
<proteinExistence type="predicted"/>
<dbReference type="RefSeq" id="WP_279300027.1">
    <property type="nucleotide sequence ID" value="NZ_JAOTIF010000038.1"/>
</dbReference>